<evidence type="ECO:0000313" key="1">
    <source>
        <dbReference type="EMBL" id="QHU04703.1"/>
    </source>
</evidence>
<proteinExistence type="predicted"/>
<accession>A0A6C0JH45</accession>
<dbReference type="EMBL" id="MN740404">
    <property type="protein sequence ID" value="QHU04703.1"/>
    <property type="molecule type" value="Genomic_DNA"/>
</dbReference>
<name>A0A6C0JH45_9ZZZZ</name>
<dbReference type="AlphaFoldDB" id="A0A6C0JH45"/>
<protein>
    <submittedName>
        <fullName evidence="1">Uncharacterized protein</fullName>
    </submittedName>
</protein>
<reference evidence="1" key="1">
    <citation type="journal article" date="2020" name="Nature">
        <title>Giant virus diversity and host interactions through global metagenomics.</title>
        <authorList>
            <person name="Schulz F."/>
            <person name="Roux S."/>
            <person name="Paez-Espino D."/>
            <person name="Jungbluth S."/>
            <person name="Walsh D.A."/>
            <person name="Denef V.J."/>
            <person name="McMahon K.D."/>
            <person name="Konstantinidis K.T."/>
            <person name="Eloe-Fadrosh E.A."/>
            <person name="Kyrpides N.C."/>
            <person name="Woyke T."/>
        </authorList>
    </citation>
    <scope>NUCLEOTIDE SEQUENCE</scope>
    <source>
        <strain evidence="1">GVMAG-M-3300027708-5</strain>
    </source>
</reference>
<organism evidence="1">
    <name type="scientific">viral metagenome</name>
    <dbReference type="NCBI Taxonomy" id="1070528"/>
    <lineage>
        <taxon>unclassified sequences</taxon>
        <taxon>metagenomes</taxon>
        <taxon>organismal metagenomes</taxon>
    </lineage>
</organism>
<sequence length="58" mass="6203">MKTFLILKKLHTPFVRAYNSFAHGGGGGGGGGGSNRRDEFFAVVFILGLGFSIKNTKK</sequence>